<comment type="caution">
    <text evidence="9">The sequence shown here is derived from an EMBL/GenBank/DDBJ whole genome shotgun (WGS) entry which is preliminary data.</text>
</comment>
<evidence type="ECO:0000256" key="1">
    <source>
        <dbReference type="ARBA" id="ARBA00001971"/>
    </source>
</evidence>
<protein>
    <submittedName>
        <fullName evidence="9">Benzoate 4-monooxygenase cytochrome p450</fullName>
    </submittedName>
</protein>
<dbReference type="Pfam" id="PF00067">
    <property type="entry name" value="p450"/>
    <property type="match status" value="1"/>
</dbReference>
<feature type="binding site" description="axial binding residue" evidence="6">
    <location>
        <position position="448"/>
    </location>
    <ligand>
        <name>heme</name>
        <dbReference type="ChEBI" id="CHEBI:30413"/>
    </ligand>
    <ligandPart>
        <name>Fe</name>
        <dbReference type="ChEBI" id="CHEBI:18248"/>
    </ligandPart>
</feature>
<dbReference type="GO" id="GO:0020037">
    <property type="term" value="F:heme binding"/>
    <property type="evidence" value="ECO:0007669"/>
    <property type="project" value="InterPro"/>
</dbReference>
<evidence type="ECO:0000256" key="6">
    <source>
        <dbReference type="PIRSR" id="PIRSR602403-1"/>
    </source>
</evidence>
<evidence type="ECO:0000256" key="5">
    <source>
        <dbReference type="ARBA" id="ARBA00023004"/>
    </source>
</evidence>
<dbReference type="CDD" id="cd11062">
    <property type="entry name" value="CYP58-like"/>
    <property type="match status" value="1"/>
</dbReference>
<keyword evidence="10" id="KW-1185">Reference proteome</keyword>
<dbReference type="HOGENOM" id="CLU_001570_14_4_1"/>
<proteinExistence type="inferred from homology"/>
<reference evidence="9 10" key="1">
    <citation type="journal article" date="2014" name="BMC Genomics">
        <title>Genome and secretome analysis of the hemibiotrophic fungal pathogen, Moniliophthora roreri, which causes frosty pod rot disease of cacao: mechanisms of the biotrophic and necrotrophic phases.</title>
        <authorList>
            <person name="Meinhardt L.W."/>
            <person name="Costa G.G.L."/>
            <person name="Thomazella D.P.T."/>
            <person name="Teixeira P.J.P.L."/>
            <person name="Carazzolle M.F."/>
            <person name="Schuster S.C."/>
            <person name="Carlson J.E."/>
            <person name="Guiltinan M.J."/>
            <person name="Mieczkowski P."/>
            <person name="Farmer A."/>
            <person name="Ramaraj T."/>
            <person name="Crozier J."/>
            <person name="Davis R.E."/>
            <person name="Shao J."/>
            <person name="Melnick R.L."/>
            <person name="Pereira G.A.G."/>
            <person name="Bailey B.A."/>
        </authorList>
    </citation>
    <scope>NUCLEOTIDE SEQUENCE [LARGE SCALE GENOMIC DNA]</scope>
    <source>
        <strain evidence="9 10">MCA 2997</strain>
    </source>
</reference>
<keyword evidence="8" id="KW-0812">Transmembrane</keyword>
<dbReference type="SUPFAM" id="SSF48264">
    <property type="entry name" value="Cytochrome P450"/>
    <property type="match status" value="1"/>
</dbReference>
<dbReference type="GO" id="GO:0004497">
    <property type="term" value="F:monooxygenase activity"/>
    <property type="evidence" value="ECO:0007669"/>
    <property type="project" value="UniProtKB-KW"/>
</dbReference>
<dbReference type="InterPro" id="IPR050121">
    <property type="entry name" value="Cytochrome_P450_monoxygenase"/>
</dbReference>
<name>V2XA39_MONRO</name>
<evidence type="ECO:0000256" key="8">
    <source>
        <dbReference type="SAM" id="Phobius"/>
    </source>
</evidence>
<keyword evidence="4 6" id="KW-0479">Metal-binding</keyword>
<dbReference type="InterPro" id="IPR002403">
    <property type="entry name" value="Cyt_P450_E_grp-IV"/>
</dbReference>
<feature type="transmembrane region" description="Helical" evidence="8">
    <location>
        <begin position="6"/>
        <end position="24"/>
    </location>
</feature>
<evidence type="ECO:0000256" key="7">
    <source>
        <dbReference type="RuleBase" id="RU000461"/>
    </source>
</evidence>
<dbReference type="InterPro" id="IPR036396">
    <property type="entry name" value="Cyt_P450_sf"/>
</dbReference>
<dbReference type="PRINTS" id="PR00385">
    <property type="entry name" value="P450"/>
</dbReference>
<dbReference type="STRING" id="1381753.V2XA39"/>
<dbReference type="PANTHER" id="PTHR24305:SF152">
    <property type="entry name" value="P450, PUTATIVE (EUROFUNG)-RELATED"/>
    <property type="match status" value="1"/>
</dbReference>
<dbReference type="EMBL" id="AWSO01000539">
    <property type="protein sequence ID" value="ESK89631.1"/>
    <property type="molecule type" value="Genomic_DNA"/>
</dbReference>
<dbReference type="PANTHER" id="PTHR24305">
    <property type="entry name" value="CYTOCHROME P450"/>
    <property type="match status" value="1"/>
</dbReference>
<accession>V2XA39</accession>
<evidence type="ECO:0000256" key="3">
    <source>
        <dbReference type="ARBA" id="ARBA00010617"/>
    </source>
</evidence>
<evidence type="ECO:0000313" key="9">
    <source>
        <dbReference type="EMBL" id="ESK89631.1"/>
    </source>
</evidence>
<evidence type="ECO:0000313" key="10">
    <source>
        <dbReference type="Proteomes" id="UP000017559"/>
    </source>
</evidence>
<evidence type="ECO:0000256" key="4">
    <source>
        <dbReference type="ARBA" id="ARBA00022723"/>
    </source>
</evidence>
<dbReference type="InterPro" id="IPR017972">
    <property type="entry name" value="Cyt_P450_CS"/>
</dbReference>
<organism evidence="9 10">
    <name type="scientific">Moniliophthora roreri (strain MCA 2997)</name>
    <name type="common">Cocoa frosty pod rot fungus</name>
    <name type="synonym">Crinipellis roreri</name>
    <dbReference type="NCBI Taxonomy" id="1381753"/>
    <lineage>
        <taxon>Eukaryota</taxon>
        <taxon>Fungi</taxon>
        <taxon>Dikarya</taxon>
        <taxon>Basidiomycota</taxon>
        <taxon>Agaricomycotina</taxon>
        <taxon>Agaricomycetes</taxon>
        <taxon>Agaricomycetidae</taxon>
        <taxon>Agaricales</taxon>
        <taxon>Marasmiineae</taxon>
        <taxon>Marasmiaceae</taxon>
        <taxon>Moniliophthora</taxon>
    </lineage>
</organism>
<comment type="pathway">
    <text evidence="2">Secondary metabolite biosynthesis.</text>
</comment>
<dbReference type="AlphaFoldDB" id="V2XA39"/>
<dbReference type="PROSITE" id="PS00086">
    <property type="entry name" value="CYTOCHROME_P450"/>
    <property type="match status" value="1"/>
</dbReference>
<keyword evidence="6 7" id="KW-0349">Heme</keyword>
<gene>
    <name evidence="9" type="ORF">Moror_8636</name>
</gene>
<sequence length="504" mass="56896">MGLSEIYVLVTLTVVASFLFARFLRPDPLKRFPGPVLAKWTWLYRTYYDVVVGGGWLSHLHALHEAYGPVVRIGPNELHFANPTAYADIYNSQYRMLKDPAFYSNSFEYGPSNIATVTDPIDHAEMKSLLSSYFSRKNILKLESVIQERIDKLIGQLAKNHKSAPANMNHAFCSVSLDVITLYTFRTSLDATSFPSFQHPAILAVDGMVANIWVFKHFPTLKRVAQSLPKWLAVLVTPSSKPILEMQEDLEELVDTALRDAPKYDHDSDLDLNVFYTTINKAQFQGGLNESGRVTREYLVAEGINLRVAGSDTAGNTCTIGARCLIRDSMVRSKLVEELEIAWPDKGNTIPLERLEKLPYLTAVIKESLRLSHGTVSPLNRVVPDSGAVIASHAVPPRTIVSIANPFIHMNPDVFPDPARFRPERWLEDKDHKLDRYLVSFGKGPRSCLGINLAWCELYMILGNVFRKLDLHSDSDLWSEAEFKEYMLPLWKEDVLNATISERV</sequence>
<keyword evidence="7" id="KW-0560">Oxidoreductase</keyword>
<dbReference type="GO" id="GO:0016705">
    <property type="term" value="F:oxidoreductase activity, acting on paired donors, with incorporation or reduction of molecular oxygen"/>
    <property type="evidence" value="ECO:0007669"/>
    <property type="project" value="InterPro"/>
</dbReference>
<dbReference type="GO" id="GO:0005506">
    <property type="term" value="F:iron ion binding"/>
    <property type="evidence" value="ECO:0007669"/>
    <property type="project" value="InterPro"/>
</dbReference>
<dbReference type="InterPro" id="IPR001128">
    <property type="entry name" value="Cyt_P450"/>
</dbReference>
<keyword evidence="8" id="KW-0472">Membrane</keyword>
<dbReference type="KEGG" id="mrr:Moror_8636"/>
<keyword evidence="7" id="KW-0503">Monooxygenase</keyword>
<keyword evidence="8" id="KW-1133">Transmembrane helix</keyword>
<dbReference type="Proteomes" id="UP000017559">
    <property type="component" value="Unassembled WGS sequence"/>
</dbReference>
<dbReference type="OrthoDB" id="1470350at2759"/>
<evidence type="ECO:0000256" key="2">
    <source>
        <dbReference type="ARBA" id="ARBA00005179"/>
    </source>
</evidence>
<comment type="similarity">
    <text evidence="3 7">Belongs to the cytochrome P450 family.</text>
</comment>
<dbReference type="PRINTS" id="PR00465">
    <property type="entry name" value="EP450IV"/>
</dbReference>
<comment type="cofactor">
    <cofactor evidence="1 6">
        <name>heme</name>
        <dbReference type="ChEBI" id="CHEBI:30413"/>
    </cofactor>
</comment>
<keyword evidence="5 6" id="KW-0408">Iron</keyword>
<dbReference type="Gene3D" id="1.10.630.10">
    <property type="entry name" value="Cytochrome P450"/>
    <property type="match status" value="1"/>
</dbReference>